<dbReference type="RefSeq" id="WP_025702453.1">
    <property type="nucleotide sequence ID" value="NZ_JAUSUY010000013.1"/>
</dbReference>
<comment type="caution">
    <text evidence="1">The sequence shown here is derived from an EMBL/GenBank/DDBJ whole genome shotgun (WGS) entry which is preliminary data.</text>
</comment>
<accession>A0ABU3HA40</accession>
<dbReference type="Proteomes" id="UP001248709">
    <property type="component" value="Unassembled WGS sequence"/>
</dbReference>
<dbReference type="InterPro" id="IPR008983">
    <property type="entry name" value="Tumour_necrosis_fac-like_dom"/>
</dbReference>
<sequence length="465" mass="48603">MQTTSNLGLKKPEGTDTVNINDLNSNMDILDTAVNNKIDKVSGKQLTTEDYTTSEKNKLAGIAAGANNYVHPNHTGDVISTGDGVTAIAPGVIVDADVNSAAAIAATKIGTGTVNNTEFGYLDGVTSSIQTQLNTKAPLASPALTGTPTAPTASAGTNTTQIATTAFAKAAADIAENNAKAFADGRFVSADGETEHIEFRKNANTAGPAYIDFHTSGNPSNDFDSRIIAEAGSSTGGAGTLRFESATVQTLGTLWVAKKDQYGSSSSLTLPIGDSDTGVKWVEDGRLDFYSNNSVAFKIQNGYTYFKDAGGGYASLSELAKFVGGSGERPVTRACRLTSEQTLTASAWNTIAYNFVDANSPGAPLNTASGVYTVSQSGWYLIVPRVVVASANASTNFVLRTLVNGSFGHGLDNRIQHVEFDMTLTGTQIVNLNAGETVAIQVYASVSENVRTGMDNTRLEIIRIA</sequence>
<organism evidence="1 2">
    <name type="scientific">Paenibacillus forsythiae</name>
    <dbReference type="NCBI Taxonomy" id="365616"/>
    <lineage>
        <taxon>Bacteria</taxon>
        <taxon>Bacillati</taxon>
        <taxon>Bacillota</taxon>
        <taxon>Bacilli</taxon>
        <taxon>Bacillales</taxon>
        <taxon>Paenibacillaceae</taxon>
        <taxon>Paenibacillus</taxon>
    </lineage>
</organism>
<dbReference type="SUPFAM" id="SSF49842">
    <property type="entry name" value="TNF-like"/>
    <property type="match status" value="1"/>
</dbReference>
<gene>
    <name evidence="1" type="ORF">J2Z22_003251</name>
</gene>
<evidence type="ECO:0000313" key="1">
    <source>
        <dbReference type="EMBL" id="MDT3427688.1"/>
    </source>
</evidence>
<dbReference type="Gene3D" id="2.60.120.40">
    <property type="match status" value="1"/>
</dbReference>
<dbReference type="EMBL" id="JAUSUY010000013">
    <property type="protein sequence ID" value="MDT3427688.1"/>
    <property type="molecule type" value="Genomic_DNA"/>
</dbReference>
<name>A0ABU3HA40_9BACL</name>
<protein>
    <submittedName>
        <fullName evidence="1">Uncharacterized protein</fullName>
    </submittedName>
</protein>
<evidence type="ECO:0000313" key="2">
    <source>
        <dbReference type="Proteomes" id="UP001248709"/>
    </source>
</evidence>
<proteinExistence type="predicted"/>
<keyword evidence="2" id="KW-1185">Reference proteome</keyword>
<reference evidence="1 2" key="1">
    <citation type="submission" date="2023-07" db="EMBL/GenBank/DDBJ databases">
        <title>Genomic Encyclopedia of Type Strains, Phase IV (KMG-IV): sequencing the most valuable type-strain genomes for metagenomic binning, comparative biology and taxonomic classification.</title>
        <authorList>
            <person name="Goeker M."/>
        </authorList>
    </citation>
    <scope>NUCLEOTIDE SEQUENCE [LARGE SCALE GENOMIC DNA]</scope>
    <source>
        <strain evidence="1 2">T98</strain>
    </source>
</reference>